<keyword evidence="2" id="KW-1185">Reference proteome</keyword>
<evidence type="ECO:0000313" key="1">
    <source>
        <dbReference type="EMBL" id="KAH9718229.1"/>
    </source>
</evidence>
<sequence length="1290" mass="147724">MNNVGMKLNYNNCFAVSSNGKSGGLAMLWDSDIRVSISSFSNHHIDAEVDNEDGNHMRCIGVYGHPETSQKKHTWTLLRRLAGLSLSPWLCFGDFNEILNLEEKRGGNEREADMISEFRKAIQECDLKDLGCSGYPFTWSNRRYGPQFIEERLDRFLGSIEWTQRFQDDAVKNLASWCSDHSPVMLDVIGRGNGGQNHRRTLSRVHYEDFWSIYDECRDIIQRNWVERRSWSGSNAVQLFKKTSKNSLAKLMHWSKRAFGDSKKKLEKLRNRLEELQAHNRQYVKGEEVKSIERKIHHLLLNEEIYWKQRSRADWLAEGDKNTRYFHSKASSRKRKNKIWGVEDTQGQWRTKAEEIETEFCGYFTELFSTSNPTHEQMEKALEGMVPKVSAEMNDHLSQPFTKEDITEALGQMCPTKAPGPDGLPAGFYQKHWRSVSKGVINTCLHVLNGAGTIAPLNHTFIALIPKVEKPRKVNEFRPISLCNVIYRIIAKTIANRLKSVLHDVIDLSQSAFIPNRLITDNIIVGYECLHKIRHSKGKKKGRVALKLDISKAYDKVEWNFLKQVMMRLGFEDKWVRLIMDCITTSSFSVLINGSPKGLITPQRGLRQGCPLSPYLFIICAEALSNLLRQAEKKNHIQGLKFGKHISVSHLFFADDRLIFSKASIKDCHHLKDIFERYAKASGQIFNFEKSCMFFSGKIHENHISVIKRIFQLNVVTKHEKYLGLPSMIGRKKKDFFNEIKLKVQSKISSWKQKLFSSGGKEVLIKAVAQAVPTYATSVFKIPMGLCNEIQQSIAGFWWSKRKEKRGIFWTKWESMCQAKTRGGMGFRDISSFNQALVAKQGWRLIQNPESLAARIMKARYFREGNFLNASTGSNPSYIWRSLLWGRQVILKGYRWRIGNGMSVLIYRENWIQRPSTFQPFSAPKMSLEAKVAELIDKENRWKTEGRYSVKSGYQVALKLKFSDPPSCSDSRGNNWGIIWKLNIPEKIKIFAWKAAKNILPTAENLWKRKIIQEAHCKHCGEGMENTWHALISCKAAKKVWHSSALATAFQDMRSSDMLGELMRYQKILSRADIKLLVTTLWVIWYARNKFVFEGLKLDPNLLLAKAEAVNEAFSRTKTPNLLHGEKLQKKKQNGWIPPPQGWMKINVDAATDQESKCSGLGVVIRDNQGKCMAAAIKKSKFKGDVSYVEAEAAEWGLCIAKEAGLKAVILETDSLEVANLINKRKASSTEIFWRVQEIQAMKQDFSLFKAKHVSHSCNSCAHSLAKMALGRAHSDVWWGNSPPEILHVL</sequence>
<keyword evidence="1" id="KW-0548">Nucleotidyltransferase</keyword>
<protein>
    <submittedName>
        <fullName evidence="1">Reverse transcriptase domain-containing protein</fullName>
    </submittedName>
</protein>
<name>A0ACB8JKJ2_CITSI</name>
<keyword evidence="1" id="KW-0695">RNA-directed DNA polymerase</keyword>
<accession>A0ACB8JKJ2</accession>
<dbReference type="Proteomes" id="UP000829398">
    <property type="component" value="Chromosome 7"/>
</dbReference>
<evidence type="ECO:0000313" key="2">
    <source>
        <dbReference type="Proteomes" id="UP000829398"/>
    </source>
</evidence>
<reference evidence="2" key="1">
    <citation type="journal article" date="2023" name="Hortic. Res.">
        <title>A chromosome-level phased genome enabling allele-level studies in sweet orange: a case study on citrus Huanglongbing tolerance.</title>
        <authorList>
            <person name="Wu B."/>
            <person name="Yu Q."/>
            <person name="Deng Z."/>
            <person name="Duan Y."/>
            <person name="Luo F."/>
            <person name="Gmitter F. Jr."/>
        </authorList>
    </citation>
    <scope>NUCLEOTIDE SEQUENCE [LARGE SCALE GENOMIC DNA]</scope>
    <source>
        <strain evidence="2">cv. Valencia</strain>
    </source>
</reference>
<gene>
    <name evidence="1" type="ORF">KPL71_022135</name>
</gene>
<organism evidence="1 2">
    <name type="scientific">Citrus sinensis</name>
    <name type="common">Sweet orange</name>
    <name type="synonym">Citrus aurantium var. sinensis</name>
    <dbReference type="NCBI Taxonomy" id="2711"/>
    <lineage>
        <taxon>Eukaryota</taxon>
        <taxon>Viridiplantae</taxon>
        <taxon>Streptophyta</taxon>
        <taxon>Embryophyta</taxon>
        <taxon>Tracheophyta</taxon>
        <taxon>Spermatophyta</taxon>
        <taxon>Magnoliopsida</taxon>
        <taxon>eudicotyledons</taxon>
        <taxon>Gunneridae</taxon>
        <taxon>Pentapetalae</taxon>
        <taxon>rosids</taxon>
        <taxon>malvids</taxon>
        <taxon>Sapindales</taxon>
        <taxon>Rutaceae</taxon>
        <taxon>Aurantioideae</taxon>
        <taxon>Citrus</taxon>
    </lineage>
</organism>
<dbReference type="EMBL" id="CM039176">
    <property type="protein sequence ID" value="KAH9718229.1"/>
    <property type="molecule type" value="Genomic_DNA"/>
</dbReference>
<proteinExistence type="predicted"/>
<comment type="caution">
    <text evidence="1">The sequence shown here is derived from an EMBL/GenBank/DDBJ whole genome shotgun (WGS) entry which is preliminary data.</text>
</comment>
<keyword evidence="1" id="KW-0808">Transferase</keyword>